<dbReference type="EMBL" id="CP011412">
    <property type="protein sequence ID" value="AKH20493.1"/>
    <property type="molecule type" value="Genomic_DNA"/>
</dbReference>
<accession>A0A0F7K0I1</accession>
<dbReference type="RefSeq" id="WP_046859426.1">
    <property type="nucleotide sequence ID" value="NZ_CP011412.1"/>
</dbReference>
<sequence length="82" mass="9583">MTDEHGLIVEDELDDLGKQRRDMLEQHANLLDKNSYLVRWGQVVAAMLAEGEMSRDEWRERCSRYLQGEPLEDALKGLEHLE</sequence>
<dbReference type="KEGG" id="seds:AAY24_09170"/>
<protein>
    <submittedName>
        <fullName evidence="1">Uncharacterized protein</fullName>
    </submittedName>
</protein>
<gene>
    <name evidence="1" type="ORF">AAY24_09170</name>
</gene>
<name>A0A0F7K0I1_9GAMM</name>
<proteinExistence type="predicted"/>
<dbReference type="AlphaFoldDB" id="A0A0F7K0I1"/>
<evidence type="ECO:0000313" key="2">
    <source>
        <dbReference type="Proteomes" id="UP000034410"/>
    </source>
</evidence>
<organism evidence="1 2">
    <name type="scientific">Sedimenticola thiotaurini</name>
    <dbReference type="NCBI Taxonomy" id="1543721"/>
    <lineage>
        <taxon>Bacteria</taxon>
        <taxon>Pseudomonadati</taxon>
        <taxon>Pseudomonadota</taxon>
        <taxon>Gammaproteobacteria</taxon>
        <taxon>Chromatiales</taxon>
        <taxon>Sedimenticolaceae</taxon>
        <taxon>Sedimenticola</taxon>
    </lineage>
</organism>
<keyword evidence="2" id="KW-1185">Reference proteome</keyword>
<dbReference type="Proteomes" id="UP000034410">
    <property type="component" value="Chromosome"/>
</dbReference>
<dbReference type="OrthoDB" id="7065030at2"/>
<evidence type="ECO:0000313" key="1">
    <source>
        <dbReference type="EMBL" id="AKH20493.1"/>
    </source>
</evidence>
<reference evidence="1 2" key="1">
    <citation type="journal article" date="2015" name="Genome Announc.">
        <title>Complete Genome Sequence of Sedimenticola thiotaurini Strain SIP-G1, a Polyphosphate- and Polyhydroxyalkanoate-Accumulating Sulfur-Oxidizing Gammaproteobacterium Isolated from Salt Marsh Sediments.</title>
        <authorList>
            <person name="Flood B.E."/>
            <person name="Jones D.S."/>
            <person name="Bailey J.V."/>
        </authorList>
    </citation>
    <scope>NUCLEOTIDE SEQUENCE [LARGE SCALE GENOMIC DNA]</scope>
    <source>
        <strain evidence="1 2">SIP-G1</strain>
    </source>
</reference>